<evidence type="ECO:0000313" key="3">
    <source>
        <dbReference type="EMBL" id="TWT77708.1"/>
    </source>
</evidence>
<dbReference type="OrthoDB" id="290267at2"/>
<proteinExistence type="predicted"/>
<comment type="caution">
    <text evidence="3">The sequence shown here is derived from an EMBL/GenBank/DDBJ whole genome shotgun (WGS) entry which is preliminary data.</text>
</comment>
<dbReference type="Proteomes" id="UP000318478">
    <property type="component" value="Unassembled WGS sequence"/>
</dbReference>
<sequence length="210" mass="22957" precursor="true">MILLTASDWAKTWSACLTTLAMATVHASVLATAAAGASSWVFQPSTYTHDPHTGARVAQYQRHDPVEPLDDPRLVTSRYHRSHTTLRGGNGSVDTTYEVQSYGNDRGGLDAQWERFHDAWRQSYLTGSYYRAQPAPYGGGYGPGYGGGYPGYGYPGYGGGYGGPTGYYPPVYGPPAYGPPIYRPGFPENPNRPTFHDHLREYDHSPRGGN</sequence>
<feature type="region of interest" description="Disordered" evidence="1">
    <location>
        <begin position="183"/>
        <end position="210"/>
    </location>
</feature>
<protein>
    <submittedName>
        <fullName evidence="3">Uncharacterized protein</fullName>
    </submittedName>
</protein>
<evidence type="ECO:0000256" key="1">
    <source>
        <dbReference type="SAM" id="MobiDB-lite"/>
    </source>
</evidence>
<dbReference type="AlphaFoldDB" id="A0A5C5YS49"/>
<name>A0A5C5YS49_9BACT</name>
<feature type="signal peptide" evidence="2">
    <location>
        <begin position="1"/>
        <end position="27"/>
    </location>
</feature>
<feature type="chain" id="PRO_5022947560" evidence="2">
    <location>
        <begin position="28"/>
        <end position="210"/>
    </location>
</feature>
<gene>
    <name evidence="3" type="ORF">Pla123a_15040</name>
</gene>
<keyword evidence="4" id="KW-1185">Reference proteome</keyword>
<organism evidence="3 4">
    <name type="scientific">Posidoniimonas polymericola</name>
    <dbReference type="NCBI Taxonomy" id="2528002"/>
    <lineage>
        <taxon>Bacteria</taxon>
        <taxon>Pseudomonadati</taxon>
        <taxon>Planctomycetota</taxon>
        <taxon>Planctomycetia</taxon>
        <taxon>Pirellulales</taxon>
        <taxon>Lacipirellulaceae</taxon>
        <taxon>Posidoniimonas</taxon>
    </lineage>
</organism>
<reference evidence="3 4" key="1">
    <citation type="submission" date="2019-02" db="EMBL/GenBank/DDBJ databases">
        <title>Deep-cultivation of Planctomycetes and their phenomic and genomic characterization uncovers novel biology.</title>
        <authorList>
            <person name="Wiegand S."/>
            <person name="Jogler M."/>
            <person name="Boedeker C."/>
            <person name="Pinto D."/>
            <person name="Vollmers J."/>
            <person name="Rivas-Marin E."/>
            <person name="Kohn T."/>
            <person name="Peeters S.H."/>
            <person name="Heuer A."/>
            <person name="Rast P."/>
            <person name="Oberbeckmann S."/>
            <person name="Bunk B."/>
            <person name="Jeske O."/>
            <person name="Meyerdierks A."/>
            <person name="Storesund J.E."/>
            <person name="Kallscheuer N."/>
            <person name="Luecker S."/>
            <person name="Lage O.M."/>
            <person name="Pohl T."/>
            <person name="Merkel B.J."/>
            <person name="Hornburger P."/>
            <person name="Mueller R.-W."/>
            <person name="Bruemmer F."/>
            <person name="Labrenz M."/>
            <person name="Spormann A.M."/>
            <person name="Op Den Camp H."/>
            <person name="Overmann J."/>
            <person name="Amann R."/>
            <person name="Jetten M.S.M."/>
            <person name="Mascher T."/>
            <person name="Medema M.H."/>
            <person name="Devos D.P."/>
            <person name="Kaster A.-K."/>
            <person name="Ovreas L."/>
            <person name="Rohde M."/>
            <person name="Galperin M.Y."/>
            <person name="Jogler C."/>
        </authorList>
    </citation>
    <scope>NUCLEOTIDE SEQUENCE [LARGE SCALE GENOMIC DNA]</scope>
    <source>
        <strain evidence="3 4">Pla123a</strain>
    </source>
</reference>
<accession>A0A5C5YS49</accession>
<evidence type="ECO:0000313" key="4">
    <source>
        <dbReference type="Proteomes" id="UP000318478"/>
    </source>
</evidence>
<feature type="compositionally biased region" description="Basic and acidic residues" evidence="1">
    <location>
        <begin position="194"/>
        <end position="210"/>
    </location>
</feature>
<dbReference type="RefSeq" id="WP_146585459.1">
    <property type="nucleotide sequence ID" value="NZ_SJPO01000003.1"/>
</dbReference>
<keyword evidence="2" id="KW-0732">Signal</keyword>
<dbReference type="EMBL" id="SJPO01000003">
    <property type="protein sequence ID" value="TWT77708.1"/>
    <property type="molecule type" value="Genomic_DNA"/>
</dbReference>
<evidence type="ECO:0000256" key="2">
    <source>
        <dbReference type="SAM" id="SignalP"/>
    </source>
</evidence>